<dbReference type="PANTHER" id="PTHR43394">
    <property type="entry name" value="ATP-DEPENDENT PERMEASE MDL1, MITOCHONDRIAL"/>
    <property type="match status" value="1"/>
</dbReference>
<accession>A0A5C7I269</accession>
<dbReference type="GO" id="GO:0010329">
    <property type="term" value="F:auxin efflux transmembrane transporter activity"/>
    <property type="evidence" value="ECO:0007669"/>
    <property type="project" value="UniProtKB-ARBA"/>
</dbReference>
<feature type="transmembrane region" description="Helical" evidence="12">
    <location>
        <begin position="1121"/>
        <end position="1141"/>
    </location>
</feature>
<feature type="region of interest" description="Disordered" evidence="11">
    <location>
        <begin position="771"/>
        <end position="814"/>
    </location>
</feature>
<feature type="transmembrane region" description="Helical" evidence="12">
    <location>
        <begin position="239"/>
        <end position="263"/>
    </location>
</feature>
<dbReference type="SMART" id="SM00382">
    <property type="entry name" value="AAA"/>
    <property type="match status" value="3"/>
</dbReference>
<dbReference type="CDD" id="cd18577">
    <property type="entry name" value="ABC_6TM_Pgp_ABCB1_D1_like"/>
    <property type="match status" value="1"/>
</dbReference>
<comment type="subcellular location">
    <subcellularLocation>
        <location evidence="1">Cell membrane</location>
        <topology evidence="1">Multi-pass membrane protein</topology>
    </subcellularLocation>
</comment>
<feature type="transmembrane region" description="Helical" evidence="12">
    <location>
        <begin position="466"/>
        <end position="488"/>
    </location>
</feature>
<dbReference type="FunFam" id="3.40.50.300:FF:000066">
    <property type="entry name" value="ABC transporter B family member 1"/>
    <property type="match status" value="1"/>
</dbReference>
<dbReference type="CDD" id="cd18578">
    <property type="entry name" value="ABC_6TM_Pgp_ABCB1_D2_like"/>
    <property type="match status" value="1"/>
</dbReference>
<keyword evidence="4 12" id="KW-0812">Transmembrane</keyword>
<evidence type="ECO:0000256" key="5">
    <source>
        <dbReference type="ARBA" id="ARBA00022737"/>
    </source>
</evidence>
<feature type="transmembrane region" description="Helical" evidence="12">
    <location>
        <begin position="1082"/>
        <end position="1109"/>
    </location>
</feature>
<feature type="domain" description="ABC transporter" evidence="13">
    <location>
        <begin position="565"/>
        <end position="762"/>
    </location>
</feature>
<dbReference type="Gene3D" id="3.40.50.300">
    <property type="entry name" value="P-loop containing nucleotide triphosphate hydrolases"/>
    <property type="match status" value="4"/>
</dbReference>
<keyword evidence="7" id="KW-0067">ATP-binding</keyword>
<feature type="domain" description="ABC transmembrane type-1" evidence="14">
    <location>
        <begin position="243"/>
        <end position="530"/>
    </location>
</feature>
<dbReference type="Proteomes" id="UP000323000">
    <property type="component" value="Chromosome 4"/>
</dbReference>
<feature type="transmembrane region" description="Helical" evidence="12">
    <location>
        <begin position="290"/>
        <end position="311"/>
    </location>
</feature>
<dbReference type="Gene3D" id="1.20.1560.10">
    <property type="entry name" value="ABC transporter type 1, transmembrane domain"/>
    <property type="match status" value="2"/>
</dbReference>
<dbReference type="FunFam" id="1.20.1560.10:FF:000025">
    <property type="entry name" value="ABC transporter B family member 9"/>
    <property type="match status" value="1"/>
</dbReference>
<dbReference type="InterPro" id="IPR003439">
    <property type="entry name" value="ABC_transporter-like_ATP-bd"/>
</dbReference>
<evidence type="ECO:0000256" key="9">
    <source>
        <dbReference type="ARBA" id="ARBA00023136"/>
    </source>
</evidence>
<dbReference type="PROSITE" id="PS50929">
    <property type="entry name" value="ABC_TM1F"/>
    <property type="match status" value="2"/>
</dbReference>
<dbReference type="GO" id="GO:0010328">
    <property type="term" value="F:auxin influx transmembrane transporter activity"/>
    <property type="evidence" value="ECO:0007669"/>
    <property type="project" value="UniProtKB-ARBA"/>
</dbReference>
<name>A0A5C7I269_9ROSI</name>
<dbReference type="InterPro" id="IPR003593">
    <property type="entry name" value="AAA+_ATPase"/>
</dbReference>
<dbReference type="SUPFAM" id="SSF52540">
    <property type="entry name" value="P-loop containing nucleoside triphosphate hydrolases"/>
    <property type="match status" value="3"/>
</dbReference>
<evidence type="ECO:0000313" key="15">
    <source>
        <dbReference type="EMBL" id="TXG63204.1"/>
    </source>
</evidence>
<dbReference type="PANTHER" id="PTHR43394:SF18">
    <property type="entry name" value="ABC TRANSPORTER B FAMILY MEMBER 11-LIKE"/>
    <property type="match status" value="1"/>
</dbReference>
<reference evidence="16" key="1">
    <citation type="journal article" date="2019" name="Gigascience">
        <title>De novo genome assembly of the endangered Acer yangbiense, a plant species with extremely small populations endemic to Yunnan Province, China.</title>
        <authorList>
            <person name="Yang J."/>
            <person name="Wariss H.M."/>
            <person name="Tao L."/>
            <person name="Zhang R."/>
            <person name="Yun Q."/>
            <person name="Hollingsworth P."/>
            <person name="Dao Z."/>
            <person name="Luo G."/>
            <person name="Guo H."/>
            <person name="Ma Y."/>
            <person name="Sun W."/>
        </authorList>
    </citation>
    <scope>NUCLEOTIDE SEQUENCE [LARGE SCALE GENOMIC DNA]</scope>
    <source>
        <strain evidence="16">cv. Malutang</strain>
    </source>
</reference>
<keyword evidence="10" id="KW-0325">Glycoprotein</keyword>
<comment type="similarity">
    <text evidence="2">Belongs to the ABC transporter superfamily. ABCB family. Multidrug resistance exporter (TC 3.A.1.201) subfamily.</text>
</comment>
<evidence type="ECO:0000256" key="10">
    <source>
        <dbReference type="ARBA" id="ARBA00023180"/>
    </source>
</evidence>
<evidence type="ECO:0000256" key="12">
    <source>
        <dbReference type="SAM" id="Phobius"/>
    </source>
</evidence>
<keyword evidence="6" id="KW-0547">Nucleotide-binding</keyword>
<evidence type="ECO:0000256" key="8">
    <source>
        <dbReference type="ARBA" id="ARBA00022989"/>
    </source>
</evidence>
<dbReference type="GO" id="GO:0016887">
    <property type="term" value="F:ATP hydrolysis activity"/>
    <property type="evidence" value="ECO:0007669"/>
    <property type="project" value="InterPro"/>
</dbReference>
<feature type="transmembrane region" description="Helical" evidence="12">
    <location>
        <begin position="508"/>
        <end position="536"/>
    </location>
</feature>
<keyword evidence="16" id="KW-1185">Reference proteome</keyword>
<dbReference type="GO" id="GO:0005886">
    <property type="term" value="C:plasma membrane"/>
    <property type="evidence" value="ECO:0007669"/>
    <property type="project" value="UniProtKB-SubCell"/>
</dbReference>
<evidence type="ECO:0000256" key="6">
    <source>
        <dbReference type="ARBA" id="ARBA00022741"/>
    </source>
</evidence>
<evidence type="ECO:0000256" key="4">
    <source>
        <dbReference type="ARBA" id="ARBA00022692"/>
    </source>
</evidence>
<dbReference type="InterPro" id="IPR017871">
    <property type="entry name" value="ABC_transporter-like_CS"/>
</dbReference>
<dbReference type="FunFam" id="1.20.1560.10:FF:000009">
    <property type="entry name" value="ABC transporter B family member 1"/>
    <property type="match status" value="1"/>
</dbReference>
<dbReference type="PROSITE" id="PS00211">
    <property type="entry name" value="ABC_TRANSPORTER_1"/>
    <property type="match status" value="1"/>
</dbReference>
<feature type="compositionally biased region" description="Low complexity" evidence="11">
    <location>
        <begin position="801"/>
        <end position="814"/>
    </location>
</feature>
<evidence type="ECO:0000256" key="1">
    <source>
        <dbReference type="ARBA" id="ARBA00004651"/>
    </source>
</evidence>
<dbReference type="GO" id="GO:0090374">
    <property type="term" value="P:oligopeptide export from mitochondrion"/>
    <property type="evidence" value="ECO:0007669"/>
    <property type="project" value="TreeGrafter"/>
</dbReference>
<evidence type="ECO:0000256" key="2">
    <source>
        <dbReference type="ARBA" id="ARBA00007577"/>
    </source>
</evidence>
<dbReference type="GO" id="GO:0015421">
    <property type="term" value="F:ABC-type oligopeptide transporter activity"/>
    <property type="evidence" value="ECO:0007669"/>
    <property type="project" value="TreeGrafter"/>
</dbReference>
<evidence type="ECO:0000256" key="3">
    <source>
        <dbReference type="ARBA" id="ARBA00022448"/>
    </source>
</evidence>
<evidence type="ECO:0000256" key="11">
    <source>
        <dbReference type="SAM" id="MobiDB-lite"/>
    </source>
</evidence>
<organism evidence="15 16">
    <name type="scientific">Acer yangbiense</name>
    <dbReference type="NCBI Taxonomy" id="1000413"/>
    <lineage>
        <taxon>Eukaryota</taxon>
        <taxon>Viridiplantae</taxon>
        <taxon>Streptophyta</taxon>
        <taxon>Embryophyta</taxon>
        <taxon>Tracheophyta</taxon>
        <taxon>Spermatophyta</taxon>
        <taxon>Magnoliopsida</taxon>
        <taxon>eudicotyledons</taxon>
        <taxon>Gunneridae</taxon>
        <taxon>Pentapetalae</taxon>
        <taxon>rosids</taxon>
        <taxon>malvids</taxon>
        <taxon>Sapindales</taxon>
        <taxon>Sapindaceae</taxon>
        <taxon>Hippocastanoideae</taxon>
        <taxon>Acereae</taxon>
        <taxon>Acer</taxon>
    </lineage>
</organism>
<evidence type="ECO:0000256" key="7">
    <source>
        <dbReference type="ARBA" id="ARBA00022840"/>
    </source>
</evidence>
<feature type="transmembrane region" description="Helical" evidence="12">
    <location>
        <begin position="366"/>
        <end position="386"/>
    </location>
</feature>
<dbReference type="PROSITE" id="PS50893">
    <property type="entry name" value="ABC_TRANSPORTER_2"/>
    <property type="match status" value="3"/>
</dbReference>
<dbReference type="CDD" id="cd03249">
    <property type="entry name" value="ABC_MTABC3_MDL1_MDL2"/>
    <property type="match status" value="1"/>
</dbReference>
<feature type="transmembrane region" description="Helical" evidence="12">
    <location>
        <begin position="392"/>
        <end position="410"/>
    </location>
</feature>
<dbReference type="GO" id="GO:0005743">
    <property type="term" value="C:mitochondrial inner membrane"/>
    <property type="evidence" value="ECO:0007669"/>
    <property type="project" value="TreeGrafter"/>
</dbReference>
<feature type="domain" description="ABC transporter" evidence="13">
    <location>
        <begin position="22"/>
        <end position="269"/>
    </location>
</feature>
<comment type="caution">
    <text evidence="15">The sequence shown here is derived from an EMBL/GenBank/DDBJ whole genome shotgun (WGS) entry which is preliminary data.</text>
</comment>
<dbReference type="Pfam" id="PF00005">
    <property type="entry name" value="ABC_tran"/>
    <property type="match status" value="3"/>
</dbReference>
<feature type="compositionally biased region" description="Basic residues" evidence="11">
    <location>
        <begin position="790"/>
        <end position="800"/>
    </location>
</feature>
<dbReference type="EMBL" id="VAHF01000004">
    <property type="protein sequence ID" value="TXG63204.1"/>
    <property type="molecule type" value="Genomic_DNA"/>
</dbReference>
<keyword evidence="9 12" id="KW-0472">Membrane</keyword>
<sequence length="1426" mass="154067">MLSKIDTSDESGMTLENLKGEIEFSHVGFKYPLRPDIQVFQDLSLSIHAGKTIALVGESGSGKSTVISLLQRFYDPNSCRITLDGVEIQKFKLECLRQQMGLVSQEPILFNDTIRSNIAYGKEGNATEAEILAASELANAHNFISNYGHELQCNAFVASLNTYERVGRYLRANTIMAMENGLNGNTNSNEATTSKSLEVTEKGSSTSGDQPESEKSKENEKINTVPFHKLFTFADATDVALMIIGTIGALGNGVSMPLMAIIFGDLIDSFGQNQNNSNIVKVISKVSLKFVYLGVGSAVASFLQVSCWMVTGERQSGRIRRMYLKTILRQDVAFFDKETNTGEVVGRMSGDTVLIQDAMGEKVGKFIQLMSTFIGGFVIAFVRGWLLTLVMLTSIPPLAIAGGITAVLIGKMASRGQSAYAKAAAVVEQTIGSIRTVASFTGEKQAISNYNKFLGAAYKSGIHEGIASGSGLGLLVLIIFSSYALAIWYGGKMILEKGYSGGEVFNVIIAVLTGSMSLGQTSPCLSAFAAGQAAAFKMFETINRKPEIDAYDTRGKILDDIKGDIELRDVYFSYPARPDEQIFSGFSLCIPSGTTAALVGQSGSGKSTVISLIERFYDPHAGEVLIDGINLKEFQLKWIREKIGLVSQEPVLFASSIKENIAYGKDGATTEEIRAAAELANASKFVDKLPQGLDTMVESERVVQEALDRIMINRNTVIVAHRLSTVRNADMIAVIHRGEMVEKGSHSELLQDPDGAYAQLIRLQDVNKEAEEAGDGLNKSEISSESFRRSSLRKSMRRSISRGSSAGNSSNHSFSAPFGLPTGPNIAVGEEGPQLPSEPVPEVSIRRIAYLNKPEIPVLLMGTIAAVVNGAVFPVFGILLSSVIAAFYKPPAELEKESRFWALIFLVLAVTGFIANPAQSYFFAVAGSKLIRRIRSMCFEKVVHMEVSWFDEPSHSSGAIGSRLSADAASVRALVGDALALIVQNISTAIAGLVIAFIASWQLALIILALLPLIGVNGYVQMKFLKGFSADAKMMYEEASQVANDAVGSIRTVASFCAEEKVMDLYQKKCEGPMKTGIRQGLISGAGFGLSFFLLFTVYATCFYIGAILIKDGQTTFSDVFRVFFALTMAALGISQTSSIAPDSSKAKLAAASIFAIIDRKSKIDPSDESGMTLDNVKGEIELQHVSFKYPLRPDIQIFQDLSLSIHAGKTVALVGESGSGKSTVISLLQRFYSPDSGRITLDGVEIQNLQLKWFRQQMGLVSQEPMLFNDTIRANIAYGKEGNATEAEILAASELANAHKFISSLQQGYNTMVGERGIQLSGGQKQRVAIARAIVKSPKILLLDEATSALDAESERVVQDALDRVMKSRTTIVVAHRLSTIKNADVIAVVKNGVIVEKGKHENLINIEGGFYASLISLHTSASTV</sequence>
<dbReference type="OrthoDB" id="6500128at2759"/>
<keyword evidence="8 12" id="KW-1133">Transmembrane helix</keyword>
<dbReference type="SUPFAM" id="SSF90123">
    <property type="entry name" value="ABC transporter transmembrane region"/>
    <property type="match status" value="2"/>
</dbReference>
<dbReference type="GO" id="GO:0005524">
    <property type="term" value="F:ATP binding"/>
    <property type="evidence" value="ECO:0007669"/>
    <property type="project" value="UniProtKB-KW"/>
</dbReference>
<feature type="compositionally biased region" description="Polar residues" evidence="11">
    <location>
        <begin position="182"/>
        <end position="210"/>
    </location>
</feature>
<protein>
    <recommendedName>
        <fullName evidence="17">ABC transporter domain-containing protein</fullName>
    </recommendedName>
</protein>
<feature type="domain" description="ABC transmembrane type-1" evidence="14">
    <location>
        <begin position="860"/>
        <end position="1146"/>
    </location>
</feature>
<dbReference type="InterPro" id="IPR027417">
    <property type="entry name" value="P-loop_NTPase"/>
</dbReference>
<feature type="transmembrane region" description="Helical" evidence="12">
    <location>
        <begin position="856"/>
        <end position="888"/>
    </location>
</feature>
<gene>
    <name evidence="15" type="ORF">EZV62_010198</name>
</gene>
<evidence type="ECO:0000259" key="13">
    <source>
        <dbReference type="PROSITE" id="PS50893"/>
    </source>
</evidence>
<dbReference type="InterPro" id="IPR011527">
    <property type="entry name" value="ABC1_TM_dom"/>
</dbReference>
<keyword evidence="5" id="KW-0677">Repeat</keyword>
<evidence type="ECO:0000313" key="16">
    <source>
        <dbReference type="Proteomes" id="UP000323000"/>
    </source>
</evidence>
<dbReference type="InterPro" id="IPR039421">
    <property type="entry name" value="Type_1_exporter"/>
</dbReference>
<proteinExistence type="inferred from homology"/>
<dbReference type="Pfam" id="PF00664">
    <property type="entry name" value="ABC_membrane"/>
    <property type="match status" value="2"/>
</dbReference>
<feature type="transmembrane region" description="Helical" evidence="12">
    <location>
        <begin position="900"/>
        <end position="927"/>
    </location>
</feature>
<dbReference type="InterPro" id="IPR036640">
    <property type="entry name" value="ABC1_TM_sf"/>
</dbReference>
<evidence type="ECO:0000259" key="14">
    <source>
        <dbReference type="PROSITE" id="PS50929"/>
    </source>
</evidence>
<keyword evidence="3" id="KW-0813">Transport</keyword>
<dbReference type="FunFam" id="3.40.50.300:FF:003496">
    <property type="entry name" value="Cullin-associated NEDD8-dissociated protein 1"/>
    <property type="match status" value="1"/>
</dbReference>
<dbReference type="FunFam" id="1.20.1560.10:FF:000044">
    <property type="entry name" value="ABC transporter B family member 9"/>
    <property type="match status" value="1"/>
</dbReference>
<feature type="region of interest" description="Disordered" evidence="11">
    <location>
        <begin position="181"/>
        <end position="220"/>
    </location>
</feature>
<feature type="domain" description="ABC transporter" evidence="13">
    <location>
        <begin position="1181"/>
        <end position="1418"/>
    </location>
</feature>
<evidence type="ECO:0008006" key="17">
    <source>
        <dbReference type="Google" id="ProtNLM"/>
    </source>
</evidence>